<evidence type="ECO:0000313" key="2">
    <source>
        <dbReference type="EMBL" id="KIN02593.1"/>
    </source>
</evidence>
<gene>
    <name evidence="2" type="ORF">OIDMADRAFT_18391</name>
</gene>
<reference evidence="2 3" key="1">
    <citation type="submission" date="2014-04" db="EMBL/GenBank/DDBJ databases">
        <authorList>
            <consortium name="DOE Joint Genome Institute"/>
            <person name="Kuo A."/>
            <person name="Martino E."/>
            <person name="Perotto S."/>
            <person name="Kohler A."/>
            <person name="Nagy L.G."/>
            <person name="Floudas D."/>
            <person name="Copeland A."/>
            <person name="Barry K.W."/>
            <person name="Cichocki N."/>
            <person name="Veneault-Fourrey C."/>
            <person name="LaButti K."/>
            <person name="Lindquist E.A."/>
            <person name="Lipzen A."/>
            <person name="Lundell T."/>
            <person name="Morin E."/>
            <person name="Murat C."/>
            <person name="Sun H."/>
            <person name="Tunlid A."/>
            <person name="Henrissat B."/>
            <person name="Grigoriev I.V."/>
            <person name="Hibbett D.S."/>
            <person name="Martin F."/>
            <person name="Nordberg H.P."/>
            <person name="Cantor M.N."/>
            <person name="Hua S.X."/>
        </authorList>
    </citation>
    <scope>NUCLEOTIDE SEQUENCE [LARGE SCALE GENOMIC DNA]</scope>
    <source>
        <strain evidence="2 3">Zn</strain>
    </source>
</reference>
<accession>A0A0C3DKU2</accession>
<sequence>MMSLAQSHSPYPGAGGPSAHALQHLNPGQAQQAQMYQQQMGQMAFSNPQIQQLQQQQLMQQHQRQQALSAR</sequence>
<feature type="compositionally biased region" description="Low complexity" evidence="1">
    <location>
        <begin position="28"/>
        <end position="41"/>
    </location>
</feature>
<evidence type="ECO:0000256" key="1">
    <source>
        <dbReference type="SAM" id="MobiDB-lite"/>
    </source>
</evidence>
<evidence type="ECO:0000313" key="3">
    <source>
        <dbReference type="Proteomes" id="UP000054321"/>
    </source>
</evidence>
<dbReference type="HOGENOM" id="CLU_2747018_0_0_1"/>
<reference evidence="3" key="2">
    <citation type="submission" date="2015-01" db="EMBL/GenBank/DDBJ databases">
        <title>Evolutionary Origins and Diversification of the Mycorrhizal Mutualists.</title>
        <authorList>
            <consortium name="DOE Joint Genome Institute"/>
            <consortium name="Mycorrhizal Genomics Consortium"/>
            <person name="Kohler A."/>
            <person name="Kuo A."/>
            <person name="Nagy L.G."/>
            <person name="Floudas D."/>
            <person name="Copeland A."/>
            <person name="Barry K.W."/>
            <person name="Cichocki N."/>
            <person name="Veneault-Fourrey C."/>
            <person name="LaButti K."/>
            <person name="Lindquist E.A."/>
            <person name="Lipzen A."/>
            <person name="Lundell T."/>
            <person name="Morin E."/>
            <person name="Murat C."/>
            <person name="Riley R."/>
            <person name="Ohm R."/>
            <person name="Sun H."/>
            <person name="Tunlid A."/>
            <person name="Henrissat B."/>
            <person name="Grigoriev I.V."/>
            <person name="Hibbett D.S."/>
            <person name="Martin F."/>
        </authorList>
    </citation>
    <scope>NUCLEOTIDE SEQUENCE [LARGE SCALE GENOMIC DNA]</scope>
    <source>
        <strain evidence="3">Zn</strain>
    </source>
</reference>
<protein>
    <submittedName>
        <fullName evidence="2">Uncharacterized protein</fullName>
    </submittedName>
</protein>
<dbReference type="EMBL" id="KN832874">
    <property type="protein sequence ID" value="KIN02593.1"/>
    <property type="molecule type" value="Genomic_DNA"/>
</dbReference>
<organism evidence="2 3">
    <name type="scientific">Oidiodendron maius (strain Zn)</name>
    <dbReference type="NCBI Taxonomy" id="913774"/>
    <lineage>
        <taxon>Eukaryota</taxon>
        <taxon>Fungi</taxon>
        <taxon>Dikarya</taxon>
        <taxon>Ascomycota</taxon>
        <taxon>Pezizomycotina</taxon>
        <taxon>Leotiomycetes</taxon>
        <taxon>Leotiomycetes incertae sedis</taxon>
        <taxon>Myxotrichaceae</taxon>
        <taxon>Oidiodendron</taxon>
    </lineage>
</organism>
<keyword evidence="3" id="KW-1185">Reference proteome</keyword>
<dbReference type="AlphaFoldDB" id="A0A0C3DKU2"/>
<dbReference type="InParanoid" id="A0A0C3DKU2"/>
<dbReference type="Proteomes" id="UP000054321">
    <property type="component" value="Unassembled WGS sequence"/>
</dbReference>
<name>A0A0C3DKU2_OIDMZ</name>
<feature type="region of interest" description="Disordered" evidence="1">
    <location>
        <begin position="1"/>
        <end position="41"/>
    </location>
</feature>
<feature type="non-terminal residue" evidence="2">
    <location>
        <position position="71"/>
    </location>
</feature>
<proteinExistence type="predicted"/>